<dbReference type="InterPro" id="IPR050300">
    <property type="entry name" value="GDXG_lipolytic_enzyme"/>
</dbReference>
<accession>A0A8B2NGZ0</accession>
<dbReference type="EMBL" id="QHHQ01000013">
    <property type="protein sequence ID" value="RAH96393.1"/>
    <property type="molecule type" value="Genomic_DNA"/>
</dbReference>
<dbReference type="InterPro" id="IPR013094">
    <property type="entry name" value="AB_hydrolase_3"/>
</dbReference>
<name>A0A8B2NGZ0_9HYPH</name>
<dbReference type="SUPFAM" id="SSF53474">
    <property type="entry name" value="alpha/beta-Hydrolases"/>
    <property type="match status" value="1"/>
</dbReference>
<evidence type="ECO:0000313" key="4">
    <source>
        <dbReference type="Proteomes" id="UP000249590"/>
    </source>
</evidence>
<evidence type="ECO:0000259" key="2">
    <source>
        <dbReference type="Pfam" id="PF07859"/>
    </source>
</evidence>
<proteinExistence type="predicted"/>
<dbReference type="PANTHER" id="PTHR48081:SF8">
    <property type="entry name" value="ALPHA_BETA HYDROLASE FOLD-3 DOMAIN-CONTAINING PROTEIN-RELATED"/>
    <property type="match status" value="1"/>
</dbReference>
<dbReference type="AlphaFoldDB" id="A0A8B2NGZ0"/>
<protein>
    <submittedName>
        <fullName evidence="3">Alpha/beta hydrolase</fullName>
    </submittedName>
</protein>
<keyword evidence="1 3" id="KW-0378">Hydrolase</keyword>
<dbReference type="Gene3D" id="3.40.50.1820">
    <property type="entry name" value="alpha/beta hydrolase"/>
    <property type="match status" value="1"/>
</dbReference>
<evidence type="ECO:0000313" key="3">
    <source>
        <dbReference type="EMBL" id="RAH96393.1"/>
    </source>
</evidence>
<dbReference type="Pfam" id="PF07859">
    <property type="entry name" value="Abhydrolase_3"/>
    <property type="match status" value="1"/>
</dbReference>
<evidence type="ECO:0000256" key="1">
    <source>
        <dbReference type="ARBA" id="ARBA00022801"/>
    </source>
</evidence>
<keyword evidence="4" id="KW-1185">Reference proteome</keyword>
<dbReference type="InterPro" id="IPR029058">
    <property type="entry name" value="AB_hydrolase_fold"/>
</dbReference>
<feature type="domain" description="Alpha/beta hydrolase fold-3" evidence="2">
    <location>
        <begin position="91"/>
        <end position="292"/>
    </location>
</feature>
<dbReference type="Proteomes" id="UP000249590">
    <property type="component" value="Unassembled WGS sequence"/>
</dbReference>
<dbReference type="GO" id="GO:0016787">
    <property type="term" value="F:hydrolase activity"/>
    <property type="evidence" value="ECO:0007669"/>
    <property type="project" value="UniProtKB-KW"/>
</dbReference>
<gene>
    <name evidence="3" type="ORF">DLJ53_32500</name>
</gene>
<dbReference type="OrthoDB" id="9806180at2"/>
<comment type="caution">
    <text evidence="3">The sequence shown here is derived from an EMBL/GenBank/DDBJ whole genome shotgun (WGS) entry which is preliminary data.</text>
</comment>
<dbReference type="PANTHER" id="PTHR48081">
    <property type="entry name" value="AB HYDROLASE SUPERFAMILY PROTEIN C4A8.06C"/>
    <property type="match status" value="1"/>
</dbReference>
<organism evidence="3 4">
    <name type="scientific">Acuticoccus sediminis</name>
    <dbReference type="NCBI Taxonomy" id="2184697"/>
    <lineage>
        <taxon>Bacteria</taxon>
        <taxon>Pseudomonadati</taxon>
        <taxon>Pseudomonadota</taxon>
        <taxon>Alphaproteobacteria</taxon>
        <taxon>Hyphomicrobiales</taxon>
        <taxon>Amorphaceae</taxon>
        <taxon>Acuticoccus</taxon>
    </lineage>
</organism>
<sequence length="316" mass="33253">MEADVPSLHELFGPDAISEETRQVNDALKAQIAAAPQPDSLDAARHAFATGASGIPVSPQSSRARSQTLSTAAGDIGVRVLVPEVVRGIYLHIHGGGWVLGANDMWDDMLESLVRNAGLACMSVAYRLAPEHPFPAARDDCVAAATWLVENAEREFGTSCLLIGGESAGAHLAALTLLRLRDAGLGKPFKAANLMYGCFDLGLTPSLRMAAETPVIDRAGTERFIAAFSGGADPDHPALSPLYADLRDLPPALFSVGTLDPLLDDSLFMHMRWQAAGNPSELAVYPGGVHGFNCLTGQLAEAANAKAEAFLKAFAP</sequence>
<reference evidence="3 4" key="1">
    <citation type="submission" date="2018-05" db="EMBL/GenBank/DDBJ databases">
        <title>Acuticoccus sediminis sp. nov., isolated from deep-sea sediment of Indian Ocean.</title>
        <authorList>
            <person name="Liu X."/>
            <person name="Lai Q."/>
            <person name="Du Y."/>
            <person name="Sun F."/>
            <person name="Zhang X."/>
            <person name="Wang S."/>
            <person name="Shao Z."/>
        </authorList>
    </citation>
    <scope>NUCLEOTIDE SEQUENCE [LARGE SCALE GENOMIC DNA]</scope>
    <source>
        <strain evidence="3 4">PTG4-2</strain>
    </source>
</reference>